<sequence>MTLPSSSFKLQLSLFKDLAPAGEFPALSDHGYPSSRRFPHCHETSILNGRLCHTRNSSSLSASTLYLWLSVQGAIFCGSLSHKSQGPSASAAGRALPALRVTQVDITSTLKSIWILVHSPKGVLGNPREPTCRFLSHDF</sequence>
<organism evidence="1 2">
    <name type="scientific">Cichorium intybus</name>
    <name type="common">Chicory</name>
    <dbReference type="NCBI Taxonomy" id="13427"/>
    <lineage>
        <taxon>Eukaryota</taxon>
        <taxon>Viridiplantae</taxon>
        <taxon>Streptophyta</taxon>
        <taxon>Embryophyta</taxon>
        <taxon>Tracheophyta</taxon>
        <taxon>Spermatophyta</taxon>
        <taxon>Magnoliopsida</taxon>
        <taxon>eudicotyledons</taxon>
        <taxon>Gunneridae</taxon>
        <taxon>Pentapetalae</taxon>
        <taxon>asterids</taxon>
        <taxon>campanulids</taxon>
        <taxon>Asterales</taxon>
        <taxon>Asteraceae</taxon>
        <taxon>Cichorioideae</taxon>
        <taxon>Cichorieae</taxon>
        <taxon>Cichoriinae</taxon>
        <taxon>Cichorium</taxon>
    </lineage>
</organism>
<dbReference type="EMBL" id="CM042010">
    <property type="protein sequence ID" value="KAI3781556.1"/>
    <property type="molecule type" value="Genomic_DNA"/>
</dbReference>
<protein>
    <submittedName>
        <fullName evidence="1">Uncharacterized protein</fullName>
    </submittedName>
</protein>
<evidence type="ECO:0000313" key="2">
    <source>
        <dbReference type="Proteomes" id="UP001055811"/>
    </source>
</evidence>
<reference evidence="1 2" key="2">
    <citation type="journal article" date="2022" name="Mol. Ecol. Resour.">
        <title>The genomes of chicory, endive, great burdock and yacon provide insights into Asteraceae paleo-polyploidization history and plant inulin production.</title>
        <authorList>
            <person name="Fan W."/>
            <person name="Wang S."/>
            <person name="Wang H."/>
            <person name="Wang A."/>
            <person name="Jiang F."/>
            <person name="Liu H."/>
            <person name="Zhao H."/>
            <person name="Xu D."/>
            <person name="Zhang Y."/>
        </authorList>
    </citation>
    <scope>NUCLEOTIDE SEQUENCE [LARGE SCALE GENOMIC DNA]</scope>
    <source>
        <strain evidence="2">cv. Punajuju</strain>
        <tissue evidence="1">Leaves</tissue>
    </source>
</reference>
<keyword evidence="2" id="KW-1185">Reference proteome</keyword>
<gene>
    <name evidence="1" type="ORF">L2E82_11573</name>
</gene>
<accession>A0ACB9GEW4</accession>
<comment type="caution">
    <text evidence="1">The sequence shown here is derived from an EMBL/GenBank/DDBJ whole genome shotgun (WGS) entry which is preliminary data.</text>
</comment>
<reference evidence="2" key="1">
    <citation type="journal article" date="2022" name="Mol. Ecol. Resour.">
        <title>The genomes of chicory, endive, great burdock and yacon provide insights into Asteraceae palaeo-polyploidization history and plant inulin production.</title>
        <authorList>
            <person name="Fan W."/>
            <person name="Wang S."/>
            <person name="Wang H."/>
            <person name="Wang A."/>
            <person name="Jiang F."/>
            <person name="Liu H."/>
            <person name="Zhao H."/>
            <person name="Xu D."/>
            <person name="Zhang Y."/>
        </authorList>
    </citation>
    <scope>NUCLEOTIDE SEQUENCE [LARGE SCALE GENOMIC DNA]</scope>
    <source>
        <strain evidence="2">cv. Punajuju</strain>
    </source>
</reference>
<proteinExistence type="predicted"/>
<evidence type="ECO:0000313" key="1">
    <source>
        <dbReference type="EMBL" id="KAI3781556.1"/>
    </source>
</evidence>
<name>A0ACB9GEW4_CICIN</name>
<dbReference type="Proteomes" id="UP001055811">
    <property type="component" value="Linkage Group LG02"/>
</dbReference>